<dbReference type="Pfam" id="PF00595">
    <property type="entry name" value="PDZ"/>
    <property type="match status" value="1"/>
</dbReference>
<dbReference type="InterPro" id="IPR041489">
    <property type="entry name" value="PDZ_6"/>
</dbReference>
<dbReference type="Proteomes" id="UP000824540">
    <property type="component" value="Unassembled WGS sequence"/>
</dbReference>
<keyword evidence="6" id="KW-1185">Reference proteome</keyword>
<dbReference type="InterPro" id="IPR036034">
    <property type="entry name" value="PDZ_sf"/>
</dbReference>
<evidence type="ECO:0000256" key="1">
    <source>
        <dbReference type="ARBA" id="ARBA00004496"/>
    </source>
</evidence>
<evidence type="ECO:0000256" key="3">
    <source>
        <dbReference type="ARBA" id="ARBA00022737"/>
    </source>
</evidence>
<dbReference type="OrthoDB" id="75502at2759"/>
<organism evidence="5 6">
    <name type="scientific">Albula glossodonta</name>
    <name type="common">roundjaw bonefish</name>
    <dbReference type="NCBI Taxonomy" id="121402"/>
    <lineage>
        <taxon>Eukaryota</taxon>
        <taxon>Metazoa</taxon>
        <taxon>Chordata</taxon>
        <taxon>Craniata</taxon>
        <taxon>Vertebrata</taxon>
        <taxon>Euteleostomi</taxon>
        <taxon>Actinopterygii</taxon>
        <taxon>Neopterygii</taxon>
        <taxon>Teleostei</taxon>
        <taxon>Albuliformes</taxon>
        <taxon>Albulidae</taxon>
        <taxon>Albula</taxon>
    </lineage>
</organism>
<dbReference type="SMART" id="SM00228">
    <property type="entry name" value="PDZ"/>
    <property type="match status" value="2"/>
</dbReference>
<feature type="domain" description="PDZ" evidence="4">
    <location>
        <begin position="74"/>
        <end position="105"/>
    </location>
</feature>
<reference evidence="5" key="1">
    <citation type="thesis" date="2021" institute="BYU ScholarsArchive" country="Provo, UT, USA">
        <title>Applications of and Algorithms for Genome Assembly and Genomic Analyses with an Emphasis on Marine Teleosts.</title>
        <authorList>
            <person name="Pickett B.D."/>
        </authorList>
    </citation>
    <scope>NUCLEOTIDE SEQUENCE</scope>
    <source>
        <strain evidence="5">HI-2016</strain>
    </source>
</reference>
<dbReference type="PROSITE" id="PS50106">
    <property type="entry name" value="PDZ"/>
    <property type="match status" value="2"/>
</dbReference>
<dbReference type="AlphaFoldDB" id="A0A8T2NGD3"/>
<comment type="caution">
    <text evidence="5">The sequence shown here is derived from an EMBL/GenBank/DDBJ whole genome shotgun (WGS) entry which is preliminary data.</text>
</comment>
<keyword evidence="2" id="KW-0963">Cytoplasm</keyword>
<dbReference type="InterPro" id="IPR001478">
    <property type="entry name" value="PDZ"/>
</dbReference>
<sequence length="207" mass="23154">MEDVSIRIRNVPYKIWDKARWGLETLAPHWPGLETLAPHWPGLETLAPHWPVLETLAPHWPGLETLPPHWLRCGLLQVGDRLLSINGIPTEEGTLEEANQLLRNAALTKKVTLEIEFDVAESVVPSSGTFHVKLPKKKGVELGIVISGKTGTLEPGDRLLAIDSVRLESCSMEDAVQLLQQSEDLVKLKIQKDEDNSGERETEWREG</sequence>
<keyword evidence="3" id="KW-0677">Repeat</keyword>
<dbReference type="EMBL" id="JAFBMS010000051">
    <property type="protein sequence ID" value="KAG9339653.1"/>
    <property type="molecule type" value="Genomic_DNA"/>
</dbReference>
<evidence type="ECO:0000259" key="4">
    <source>
        <dbReference type="PROSITE" id="PS50106"/>
    </source>
</evidence>
<dbReference type="SUPFAM" id="SSF50156">
    <property type="entry name" value="PDZ domain-like"/>
    <property type="match status" value="2"/>
</dbReference>
<accession>A0A8T2NGD3</accession>
<gene>
    <name evidence="5" type="ORF">JZ751_023299</name>
</gene>
<dbReference type="InterPro" id="IPR043545">
    <property type="entry name" value="GRIP1/2"/>
</dbReference>
<evidence type="ECO:0000256" key="2">
    <source>
        <dbReference type="ARBA" id="ARBA00022490"/>
    </source>
</evidence>
<evidence type="ECO:0000313" key="6">
    <source>
        <dbReference type="Proteomes" id="UP000824540"/>
    </source>
</evidence>
<evidence type="ECO:0000313" key="5">
    <source>
        <dbReference type="EMBL" id="KAG9339653.1"/>
    </source>
</evidence>
<dbReference type="GO" id="GO:0005737">
    <property type="term" value="C:cytoplasm"/>
    <property type="evidence" value="ECO:0007669"/>
    <property type="project" value="UniProtKB-SubCell"/>
</dbReference>
<proteinExistence type="predicted"/>
<dbReference type="Pfam" id="PF17820">
    <property type="entry name" value="PDZ_6"/>
    <property type="match status" value="1"/>
</dbReference>
<dbReference type="Gene3D" id="2.30.42.10">
    <property type="match status" value="2"/>
</dbReference>
<comment type="subcellular location">
    <subcellularLocation>
        <location evidence="1">Cytoplasm</location>
    </subcellularLocation>
</comment>
<name>A0A8T2NGD3_9TELE</name>
<protein>
    <recommendedName>
        <fullName evidence="4">PDZ domain-containing protein</fullName>
    </recommendedName>
</protein>
<feature type="domain" description="PDZ" evidence="4">
    <location>
        <begin position="149"/>
        <end position="194"/>
    </location>
</feature>
<dbReference type="GO" id="GO:0098887">
    <property type="term" value="P:neurotransmitter receptor transport, endosome to postsynaptic membrane"/>
    <property type="evidence" value="ECO:0007669"/>
    <property type="project" value="TreeGrafter"/>
</dbReference>
<dbReference type="PANTHER" id="PTHR46227:SF4">
    <property type="entry name" value="GLUTAMATE RECEPTOR-INTERACTING PROTEIN 2"/>
    <property type="match status" value="1"/>
</dbReference>
<dbReference type="PANTHER" id="PTHR46227">
    <property type="entry name" value="GLUTAMATE RECEPTOR-INTERACTING PROTEIN GRIP"/>
    <property type="match status" value="1"/>
</dbReference>